<comment type="caution">
    <text evidence="2">The sequence shown here is derived from an EMBL/GenBank/DDBJ whole genome shotgun (WGS) entry which is preliminary data.</text>
</comment>
<accession>A0A8J7P1T9</accession>
<reference evidence="2" key="1">
    <citation type="journal article" date="2021" name="Cell">
        <title>Tracing the genetic footprints of vertebrate landing in non-teleost ray-finned fishes.</title>
        <authorList>
            <person name="Bi X."/>
            <person name="Wang K."/>
            <person name="Yang L."/>
            <person name="Pan H."/>
            <person name="Jiang H."/>
            <person name="Wei Q."/>
            <person name="Fang M."/>
            <person name="Yu H."/>
            <person name="Zhu C."/>
            <person name="Cai Y."/>
            <person name="He Y."/>
            <person name="Gan X."/>
            <person name="Zeng H."/>
            <person name="Yu D."/>
            <person name="Zhu Y."/>
            <person name="Jiang H."/>
            <person name="Qiu Q."/>
            <person name="Yang H."/>
            <person name="Zhang Y.E."/>
            <person name="Wang W."/>
            <person name="Zhu M."/>
            <person name="He S."/>
            <person name="Zhang G."/>
        </authorList>
    </citation>
    <scope>NUCLEOTIDE SEQUENCE</scope>
    <source>
        <strain evidence="2">Allg_001</strain>
    </source>
</reference>
<feature type="compositionally biased region" description="Basic and acidic residues" evidence="1">
    <location>
        <begin position="535"/>
        <end position="546"/>
    </location>
</feature>
<feature type="region of interest" description="Disordered" evidence="1">
    <location>
        <begin position="649"/>
        <end position="675"/>
    </location>
</feature>
<feature type="region of interest" description="Disordered" evidence="1">
    <location>
        <begin position="416"/>
        <end position="491"/>
    </location>
</feature>
<feature type="compositionally biased region" description="Low complexity" evidence="1">
    <location>
        <begin position="579"/>
        <end position="590"/>
    </location>
</feature>
<feature type="region of interest" description="Disordered" evidence="1">
    <location>
        <begin position="362"/>
        <end position="397"/>
    </location>
</feature>
<dbReference type="GO" id="GO:0070419">
    <property type="term" value="C:nonhomologous end joining complex"/>
    <property type="evidence" value="ECO:0007669"/>
    <property type="project" value="TreeGrafter"/>
</dbReference>
<feature type="region of interest" description="Disordered" evidence="1">
    <location>
        <begin position="1"/>
        <end position="87"/>
    </location>
</feature>
<dbReference type="GO" id="GO:0060090">
    <property type="term" value="F:molecular adaptor activity"/>
    <property type="evidence" value="ECO:0007669"/>
    <property type="project" value="TreeGrafter"/>
</dbReference>
<dbReference type="InterPro" id="IPR027873">
    <property type="entry name" value="PAXX"/>
</dbReference>
<evidence type="ECO:0000313" key="3">
    <source>
        <dbReference type="Proteomes" id="UP000736164"/>
    </source>
</evidence>
<dbReference type="Pfam" id="PF15384">
    <property type="entry name" value="PAXX"/>
    <property type="match status" value="1"/>
</dbReference>
<dbReference type="GO" id="GO:0035861">
    <property type="term" value="C:site of double-strand break"/>
    <property type="evidence" value="ECO:0007669"/>
    <property type="project" value="TreeGrafter"/>
</dbReference>
<dbReference type="InterPro" id="IPR054134">
    <property type="entry name" value="PAXX_N"/>
</dbReference>
<sequence length="834" mass="88873">MFRKLHLNSPTLGPSRTLPPSLSPAGSAHRNPSPARAHLPIPAQDTASGRLTRLISDSALVQRDTGRQTRPGPALSPGLTGSALAPLRGSLSEPQHLRLAAREREHRAERPGETVFPARPSAQCGAEPQPVTDRCRRDTDPSLSPQARLDQVYTGADLKHHLLTLRQLLPARAPLGHENEDALPETQLAWALFRPGTRLTLERSGHLPRKNPRAVALRGLCHRHHRAAMCKRPDPHRPARTAAWRPGPGGSGVSPCSRMKFVRGVKTGSPSAALPPRPPQPQPHRHAVWKRLRTRGLHLSPQAGGRSRTDPAETPGSPHTTPPPTGPDSPNFGRHGRYRVVPQMFPLGHGCAHPAGGAAPAAGRLMPGSGRPGGESCLAWSQRGLHPAPPSATAAAATATLRATPPRLPLRLLTPHLPPPPAQPSSPILISSKTQFAGPPGGSIISAQGGQAWPGPGLWNGIPGRRRGAGSREHSHTQPPPPADTVLWGAGSGTGAVLFAGTERTQEGQATGRGSAPEGGANIQAVAPESAAASARERSWERERDPSFPNTSGRSPARGGSRRALHPNVHCSRPRRELPPGLQAGPLGPQDASADPTTLGCERQNNPGPFPSAEQLYQKLKLAGFRATALNWDSRTAGSGLCLGDAVPMMKRKHTPPRGEDGQNSRPSPFHTGTQRSHTALIGCWVRLTNGSEVWSTELTPEMLAQHRQRFEMRTAADYISKIRSACEGHSASLLVRDSGITLELGAPGPGALTLSLTRLQDPEGQEEIRGLLFSMAERLREVESTAQSFSPVKTQQRCSSDFEPRRRHNGGGASAAVKKRLPGDSLINPGTKR</sequence>
<evidence type="ECO:0000256" key="1">
    <source>
        <dbReference type="SAM" id="MobiDB-lite"/>
    </source>
</evidence>
<feature type="region of interest" description="Disordered" evidence="1">
    <location>
        <begin position="266"/>
        <end position="285"/>
    </location>
</feature>
<dbReference type="AlphaFoldDB" id="A0A8J7P1T9"/>
<dbReference type="Proteomes" id="UP000736164">
    <property type="component" value="Unassembled WGS sequence"/>
</dbReference>
<dbReference type="PANTHER" id="PTHR28586">
    <property type="entry name" value="PROTEIN PAXX"/>
    <property type="match status" value="1"/>
</dbReference>
<feature type="region of interest" description="Disordered" evidence="1">
    <location>
        <begin position="229"/>
        <end position="257"/>
    </location>
</feature>
<feature type="region of interest" description="Disordered" evidence="1">
    <location>
        <begin position="527"/>
        <end position="612"/>
    </location>
</feature>
<feature type="compositionally biased region" description="Polar residues" evidence="1">
    <location>
        <begin position="8"/>
        <end position="20"/>
    </location>
</feature>
<feature type="region of interest" description="Disordered" evidence="1">
    <location>
        <begin position="785"/>
        <end position="834"/>
    </location>
</feature>
<dbReference type="CDD" id="cd22286">
    <property type="entry name" value="HD_PAXX_N"/>
    <property type="match status" value="1"/>
</dbReference>
<organism evidence="2 3">
    <name type="scientific">Atractosteus spatula</name>
    <name type="common">Alligator gar</name>
    <name type="synonym">Lepisosteus spatula</name>
    <dbReference type="NCBI Taxonomy" id="7917"/>
    <lineage>
        <taxon>Eukaryota</taxon>
        <taxon>Metazoa</taxon>
        <taxon>Chordata</taxon>
        <taxon>Craniata</taxon>
        <taxon>Vertebrata</taxon>
        <taxon>Euteleostomi</taxon>
        <taxon>Actinopterygii</taxon>
        <taxon>Neopterygii</taxon>
        <taxon>Holostei</taxon>
        <taxon>Semionotiformes</taxon>
        <taxon>Lepisosteidae</taxon>
        <taxon>Atractosteus</taxon>
    </lineage>
</organism>
<dbReference type="EMBL" id="JAAWVO010067529">
    <property type="protein sequence ID" value="MBN3323849.1"/>
    <property type="molecule type" value="Genomic_DNA"/>
</dbReference>
<feature type="compositionally biased region" description="Polar residues" evidence="1">
    <location>
        <begin position="785"/>
        <end position="800"/>
    </location>
</feature>
<feature type="region of interest" description="Disordered" evidence="1">
    <location>
        <begin position="105"/>
        <end position="145"/>
    </location>
</feature>
<feature type="compositionally biased region" description="Polar residues" evidence="1">
    <location>
        <begin position="664"/>
        <end position="675"/>
    </location>
</feature>
<keyword evidence="3" id="KW-1185">Reference proteome</keyword>
<evidence type="ECO:0000313" key="2">
    <source>
        <dbReference type="EMBL" id="MBN3323849.1"/>
    </source>
</evidence>
<protein>
    <submittedName>
        <fullName evidence="2">PAXX protein</fullName>
    </submittedName>
</protein>
<dbReference type="GO" id="GO:0005634">
    <property type="term" value="C:nucleus"/>
    <property type="evidence" value="ECO:0007669"/>
    <property type="project" value="TreeGrafter"/>
</dbReference>
<dbReference type="PANTHER" id="PTHR28586:SF1">
    <property type="entry name" value="PROTEIN PAXX"/>
    <property type="match status" value="1"/>
</dbReference>
<feature type="non-terminal residue" evidence="2">
    <location>
        <position position="1"/>
    </location>
</feature>
<dbReference type="GO" id="GO:0006303">
    <property type="term" value="P:double-strand break repair via nonhomologous end joining"/>
    <property type="evidence" value="ECO:0007669"/>
    <property type="project" value="InterPro"/>
</dbReference>
<gene>
    <name evidence="2" type="primary">Paxx</name>
    <name evidence="2" type="ORF">GTO95_0018460</name>
</gene>
<feature type="compositionally biased region" description="Pro residues" evidence="1">
    <location>
        <begin position="273"/>
        <end position="282"/>
    </location>
</feature>
<name>A0A8J7P1T9_ATRSP</name>
<feature type="region of interest" description="Disordered" evidence="1">
    <location>
        <begin position="298"/>
        <end position="336"/>
    </location>
</feature>
<feature type="non-terminal residue" evidence="2">
    <location>
        <position position="834"/>
    </location>
</feature>
<proteinExistence type="predicted"/>